<proteinExistence type="predicted"/>
<reference evidence="2 3" key="1">
    <citation type="submission" date="2019-02" db="EMBL/GenBank/DDBJ databases">
        <title>Genome sequencing of the rare red list fungi Hericium alpestre (H. flagellum).</title>
        <authorList>
            <person name="Buettner E."/>
            <person name="Kellner H."/>
        </authorList>
    </citation>
    <scope>NUCLEOTIDE SEQUENCE [LARGE SCALE GENOMIC DNA]</scope>
    <source>
        <strain evidence="2 3">DSM 108284</strain>
    </source>
</reference>
<organism evidence="2 3">
    <name type="scientific">Hericium alpestre</name>
    <dbReference type="NCBI Taxonomy" id="135208"/>
    <lineage>
        <taxon>Eukaryota</taxon>
        <taxon>Fungi</taxon>
        <taxon>Dikarya</taxon>
        <taxon>Basidiomycota</taxon>
        <taxon>Agaricomycotina</taxon>
        <taxon>Agaricomycetes</taxon>
        <taxon>Russulales</taxon>
        <taxon>Hericiaceae</taxon>
        <taxon>Hericium</taxon>
    </lineage>
</organism>
<sequence length="205" mass="23051">MASIDRWAAGHSYGPVLSQTDLYMLNTDLELHPILTRGAPGFSLVFDLCTGSTGGFNEQFADRDLPFTAKDEPATLPRVQEIIIITEHSPWCTTIRNENGVTLGDVCDRMYKDYTENLITEAEIASCSGRVQENIKRAAQINVQSAWPAQPQFYSPAPPTPGRYRRVDWLRDRHFFESVTKDDGYAVSRLGFRAPNIFVMKLAAF</sequence>
<protein>
    <recommendedName>
        <fullName evidence="1">DUF6699 domain-containing protein</fullName>
    </recommendedName>
</protein>
<keyword evidence="3" id="KW-1185">Reference proteome</keyword>
<dbReference type="AlphaFoldDB" id="A0A4Y9ZT87"/>
<dbReference type="EMBL" id="SFCI01000966">
    <property type="protein sequence ID" value="TFY77243.1"/>
    <property type="molecule type" value="Genomic_DNA"/>
</dbReference>
<dbReference type="InterPro" id="IPR046522">
    <property type="entry name" value="DUF6699"/>
</dbReference>
<dbReference type="Pfam" id="PF20415">
    <property type="entry name" value="DUF6699"/>
    <property type="match status" value="1"/>
</dbReference>
<evidence type="ECO:0000313" key="2">
    <source>
        <dbReference type="EMBL" id="TFY77243.1"/>
    </source>
</evidence>
<dbReference type="STRING" id="135208.A0A4Y9ZT87"/>
<feature type="domain" description="DUF6699" evidence="1">
    <location>
        <begin position="65"/>
        <end position="181"/>
    </location>
</feature>
<evidence type="ECO:0000313" key="3">
    <source>
        <dbReference type="Proteomes" id="UP000298061"/>
    </source>
</evidence>
<dbReference type="OrthoDB" id="3333333at2759"/>
<evidence type="ECO:0000259" key="1">
    <source>
        <dbReference type="Pfam" id="PF20415"/>
    </source>
</evidence>
<gene>
    <name evidence="2" type="ORF">EWM64_g6769</name>
</gene>
<dbReference type="Proteomes" id="UP000298061">
    <property type="component" value="Unassembled WGS sequence"/>
</dbReference>
<comment type="caution">
    <text evidence="2">The sequence shown here is derived from an EMBL/GenBank/DDBJ whole genome shotgun (WGS) entry which is preliminary data.</text>
</comment>
<name>A0A4Y9ZT87_9AGAM</name>
<accession>A0A4Y9ZT87</accession>